<feature type="region of interest" description="Disordered" evidence="9">
    <location>
        <begin position="455"/>
        <end position="491"/>
    </location>
</feature>
<gene>
    <name evidence="12" type="ORF">G5V65_12640</name>
</gene>
<dbReference type="PANTHER" id="PTHR24421:SF37">
    <property type="entry name" value="SENSOR HISTIDINE KINASE NARS"/>
    <property type="match status" value="1"/>
</dbReference>
<evidence type="ECO:0000256" key="1">
    <source>
        <dbReference type="ARBA" id="ARBA00004651"/>
    </source>
</evidence>
<evidence type="ECO:0000256" key="4">
    <source>
        <dbReference type="ARBA" id="ARBA00022692"/>
    </source>
</evidence>
<keyword evidence="4 10" id="KW-0812">Transmembrane</keyword>
<keyword evidence="5" id="KW-0418">Kinase</keyword>
<dbReference type="Proteomes" id="UP000474758">
    <property type="component" value="Unassembled WGS sequence"/>
</dbReference>
<keyword evidence="6 10" id="KW-1133">Transmembrane helix</keyword>
<evidence type="ECO:0000259" key="11">
    <source>
        <dbReference type="SMART" id="SM00387"/>
    </source>
</evidence>
<feature type="domain" description="Histidine kinase/HSP90-like ATPase" evidence="11">
    <location>
        <begin position="360"/>
        <end position="456"/>
    </location>
</feature>
<evidence type="ECO:0000313" key="12">
    <source>
        <dbReference type="EMBL" id="NGQ91746.1"/>
    </source>
</evidence>
<name>A0A6M1TY49_9RHOB</name>
<dbReference type="GO" id="GO:0016301">
    <property type="term" value="F:kinase activity"/>
    <property type="evidence" value="ECO:0007669"/>
    <property type="project" value="UniProtKB-KW"/>
</dbReference>
<evidence type="ECO:0000256" key="6">
    <source>
        <dbReference type="ARBA" id="ARBA00022989"/>
    </source>
</evidence>
<evidence type="ECO:0000256" key="8">
    <source>
        <dbReference type="ARBA" id="ARBA00023136"/>
    </source>
</evidence>
<dbReference type="Gene3D" id="3.30.565.10">
    <property type="entry name" value="Histidine kinase-like ATPase, C-terminal domain"/>
    <property type="match status" value="1"/>
</dbReference>
<accession>A0A6M1TY49</accession>
<dbReference type="RefSeq" id="WP_165050611.1">
    <property type="nucleotide sequence ID" value="NZ_JAALFE010000011.1"/>
</dbReference>
<comment type="caution">
    <text evidence="12">The sequence shown here is derived from an EMBL/GenBank/DDBJ whole genome shotgun (WGS) entry which is preliminary data.</text>
</comment>
<keyword evidence="2" id="KW-1003">Cell membrane</keyword>
<evidence type="ECO:0000256" key="9">
    <source>
        <dbReference type="SAM" id="MobiDB-lite"/>
    </source>
</evidence>
<keyword evidence="13" id="KW-1185">Reference proteome</keyword>
<evidence type="ECO:0000256" key="3">
    <source>
        <dbReference type="ARBA" id="ARBA00022679"/>
    </source>
</evidence>
<feature type="transmembrane region" description="Helical" evidence="10">
    <location>
        <begin position="6"/>
        <end position="31"/>
    </location>
</feature>
<keyword evidence="3" id="KW-0808">Transferase</keyword>
<dbReference type="EMBL" id="JAALFE010000011">
    <property type="protein sequence ID" value="NGQ91746.1"/>
    <property type="molecule type" value="Genomic_DNA"/>
</dbReference>
<comment type="subcellular location">
    <subcellularLocation>
        <location evidence="1">Cell membrane</location>
        <topology evidence="1">Multi-pass membrane protein</topology>
    </subcellularLocation>
</comment>
<dbReference type="InterPro" id="IPR003594">
    <property type="entry name" value="HATPase_dom"/>
</dbReference>
<evidence type="ECO:0000313" key="13">
    <source>
        <dbReference type="Proteomes" id="UP000474758"/>
    </source>
</evidence>
<evidence type="ECO:0000256" key="5">
    <source>
        <dbReference type="ARBA" id="ARBA00022777"/>
    </source>
</evidence>
<keyword evidence="8 10" id="KW-0472">Membrane</keyword>
<organism evidence="12 13">
    <name type="scientific">Paragemmobacter kunshanensis</name>
    <dbReference type="NCBI Taxonomy" id="2583234"/>
    <lineage>
        <taxon>Bacteria</taxon>
        <taxon>Pseudomonadati</taxon>
        <taxon>Pseudomonadota</taxon>
        <taxon>Alphaproteobacteria</taxon>
        <taxon>Rhodobacterales</taxon>
        <taxon>Paracoccaceae</taxon>
        <taxon>Paragemmobacter</taxon>
    </lineage>
</organism>
<sequence length="491" mass="52266">MTQFSTFLRSIGLTGQFLLLAAILFTGLAVLTGKLQNQVIAGRMVEGSLEIEQALARGVLIAALGNEAVRGPLSAETQRRVQEAVTGQIDPAYIDRVKLWDLHGALVYNSRGAVEHQGRPEPAVLRALHGETVIVEADGSTPENLWDGALGTVVYEVYIPLVNRDGQVIAVGEIYCSVELLLARISRMLEDTDAIRLGSLVLGIVGLAVLVAFAQRRITAQEAALGESLRKADALALANQRLFQESEELRRQAGQISEAVLNRIGSDLHDGPIQLLSIAALYRSQLAHAEADSPIAAKASDLLDQAIAELRVISTGLVLPTLEGLDVGQTVRRAVENFRTEFDSEVRVDIGPIRAFPDDEMRTAIYRVVCEALHNAQAHAGGQGLAVTAEEGNGILRIAVSDRGPGLGGEEAAEGDHVALGLAGMRNRARSIGADLRLTSRPGRGTEVALLIDLDQLENNPRPDAGEGPADRMHSPAASGSDALHALRGKG</sequence>
<dbReference type="InterPro" id="IPR036890">
    <property type="entry name" value="HATPase_C_sf"/>
</dbReference>
<dbReference type="AlphaFoldDB" id="A0A6M1TY49"/>
<dbReference type="SUPFAM" id="SSF55874">
    <property type="entry name" value="ATPase domain of HSP90 chaperone/DNA topoisomerase II/histidine kinase"/>
    <property type="match status" value="1"/>
</dbReference>
<evidence type="ECO:0000256" key="10">
    <source>
        <dbReference type="SAM" id="Phobius"/>
    </source>
</evidence>
<dbReference type="PANTHER" id="PTHR24421">
    <property type="entry name" value="NITRATE/NITRITE SENSOR PROTEIN NARX-RELATED"/>
    <property type="match status" value="1"/>
</dbReference>
<evidence type="ECO:0000256" key="2">
    <source>
        <dbReference type="ARBA" id="ARBA00022475"/>
    </source>
</evidence>
<dbReference type="InterPro" id="IPR050482">
    <property type="entry name" value="Sensor_HK_TwoCompSys"/>
</dbReference>
<dbReference type="GO" id="GO:0000160">
    <property type="term" value="P:phosphorelay signal transduction system"/>
    <property type="evidence" value="ECO:0007669"/>
    <property type="project" value="UniProtKB-KW"/>
</dbReference>
<reference evidence="12 13" key="1">
    <citation type="submission" date="2020-02" db="EMBL/GenBank/DDBJ databases">
        <title>Rhodobacter translucens sp. nov., a novel bacterium isolated from activated sludge.</title>
        <authorList>
            <person name="Liu J."/>
        </authorList>
    </citation>
    <scope>NUCLEOTIDE SEQUENCE [LARGE SCALE GENOMIC DNA]</scope>
    <source>
        <strain evidence="12 13">HX-7-19</strain>
    </source>
</reference>
<evidence type="ECO:0000256" key="7">
    <source>
        <dbReference type="ARBA" id="ARBA00023012"/>
    </source>
</evidence>
<dbReference type="GO" id="GO:0005886">
    <property type="term" value="C:plasma membrane"/>
    <property type="evidence" value="ECO:0007669"/>
    <property type="project" value="UniProtKB-SubCell"/>
</dbReference>
<dbReference type="Pfam" id="PF02518">
    <property type="entry name" value="HATPase_c"/>
    <property type="match status" value="1"/>
</dbReference>
<protein>
    <recommendedName>
        <fullName evidence="11">Histidine kinase/HSP90-like ATPase domain-containing protein</fullName>
    </recommendedName>
</protein>
<dbReference type="CDD" id="cd16917">
    <property type="entry name" value="HATPase_UhpB-NarQ-NarX-like"/>
    <property type="match status" value="1"/>
</dbReference>
<dbReference type="SMART" id="SM00387">
    <property type="entry name" value="HATPase_c"/>
    <property type="match status" value="1"/>
</dbReference>
<feature type="transmembrane region" description="Helical" evidence="10">
    <location>
        <begin position="194"/>
        <end position="214"/>
    </location>
</feature>
<proteinExistence type="predicted"/>
<keyword evidence="7" id="KW-0902">Two-component regulatory system</keyword>